<dbReference type="EMBL" id="JARPXM010000023">
    <property type="protein sequence ID" value="MDT2539905.1"/>
    <property type="molecule type" value="Genomic_DNA"/>
</dbReference>
<dbReference type="AlphaFoldDB" id="A0AAW8T4Z8"/>
<dbReference type="Gene3D" id="2.60.40.3050">
    <property type="match status" value="1"/>
</dbReference>
<comment type="caution">
    <text evidence="4">The sequence shown here is derived from an EMBL/GenBank/DDBJ whole genome shotgun (WGS) entry which is preliminary data.</text>
</comment>
<keyword evidence="1" id="KW-1133">Transmembrane helix</keyword>
<evidence type="ECO:0000256" key="2">
    <source>
        <dbReference type="SAM" id="SignalP"/>
    </source>
</evidence>
<dbReference type="InterPro" id="IPR038174">
    <property type="entry name" value="Strep_pil_link_sf"/>
</dbReference>
<dbReference type="InterPro" id="IPR055382">
    <property type="entry name" value="DUF7601"/>
</dbReference>
<evidence type="ECO:0000313" key="5">
    <source>
        <dbReference type="Proteomes" id="UP001249240"/>
    </source>
</evidence>
<feature type="signal peptide" evidence="2">
    <location>
        <begin position="1"/>
        <end position="25"/>
    </location>
</feature>
<dbReference type="Proteomes" id="UP001249240">
    <property type="component" value="Unassembled WGS sequence"/>
</dbReference>
<feature type="chain" id="PRO_5043432143" description="DUF7601 domain-containing protein" evidence="2">
    <location>
        <begin position="26"/>
        <end position="422"/>
    </location>
</feature>
<name>A0AAW8T4Z8_9ENTE</name>
<gene>
    <name evidence="4" type="ORF">P7D78_17490</name>
</gene>
<feature type="transmembrane region" description="Helical" evidence="1">
    <location>
        <begin position="397"/>
        <end position="415"/>
    </location>
</feature>
<keyword evidence="1" id="KW-0472">Membrane</keyword>
<keyword evidence="2" id="KW-0732">Signal</keyword>
<keyword evidence="1" id="KW-0812">Transmembrane</keyword>
<evidence type="ECO:0000256" key="1">
    <source>
        <dbReference type="SAM" id="Phobius"/>
    </source>
</evidence>
<reference evidence="4" key="1">
    <citation type="submission" date="2023-03" db="EMBL/GenBank/DDBJ databases">
        <authorList>
            <person name="Shen W."/>
            <person name="Cai J."/>
        </authorList>
    </citation>
    <scope>NUCLEOTIDE SEQUENCE</scope>
    <source>
        <strain evidence="4">B646-2</strain>
    </source>
</reference>
<accession>A0AAW8T4Z8</accession>
<organism evidence="4 5">
    <name type="scientific">Enterococcus raffinosus</name>
    <dbReference type="NCBI Taxonomy" id="71452"/>
    <lineage>
        <taxon>Bacteria</taxon>
        <taxon>Bacillati</taxon>
        <taxon>Bacillota</taxon>
        <taxon>Bacilli</taxon>
        <taxon>Lactobacillales</taxon>
        <taxon>Enterococcaceae</taxon>
        <taxon>Enterococcus</taxon>
    </lineage>
</organism>
<feature type="domain" description="DUF7601" evidence="3">
    <location>
        <begin position="239"/>
        <end position="354"/>
    </location>
</feature>
<evidence type="ECO:0000259" key="3">
    <source>
        <dbReference type="Pfam" id="PF24547"/>
    </source>
</evidence>
<dbReference type="Gene3D" id="2.60.40.1140">
    <property type="entry name" value="Collagen-binding surface protein Cna, B-type domain"/>
    <property type="match status" value="1"/>
</dbReference>
<dbReference type="Pfam" id="PF24547">
    <property type="entry name" value="DUF7601"/>
    <property type="match status" value="1"/>
</dbReference>
<evidence type="ECO:0000313" key="4">
    <source>
        <dbReference type="EMBL" id="MDT2539905.1"/>
    </source>
</evidence>
<sequence>MKKIVKGIFVVIATLSVVASMALTAAVEVKADGQKHPLYDEEAVLTKVIKIPEGVIVPNLVFDFDAVPLGEEDEEGNLFGTAPEWKLPSIEFSEDSVNPDKGESGNKAVKTTDNLLVKKVINETTILQLKDASADDATVNFGHAGVYLYEVTEKVPNPSDPEDVITRYSQAKYTVRVYVENIEDKDGNSLLTVKGLTILKVTDDNGDNVGAKVDPTPGSDTEYGGSEFRFVNEFWDETELEVEKRVAGNAGDRTKAFDFDISLTLPTVVAAPDDHKITYTLSGDPTNTVFEYDGNNPISVKLKHGEKIIFKNLPVGSTYNVVETIAKGYTPSAVVTGRGTNGVATDGTPDDDLKFTVMVGDVIDLLVDFEQDGIENTTVVTNEYKDPSITGVLTDNFPFIVMVLVAGAGIVFLTVSKRRRAQ</sequence>
<protein>
    <recommendedName>
        <fullName evidence="3">DUF7601 domain-containing protein</fullName>
    </recommendedName>
</protein>
<dbReference type="RefSeq" id="WP_028020399.1">
    <property type="nucleotide sequence ID" value="NZ_BAAAXM010000043.1"/>
</dbReference>
<proteinExistence type="predicted"/>